<keyword evidence="3" id="KW-1185">Reference proteome</keyword>
<comment type="caution">
    <text evidence="1">The sequence shown here is derived from an EMBL/GenBank/DDBJ whole genome shotgun (WGS) entry which is preliminary data.</text>
</comment>
<dbReference type="Gene3D" id="3.90.176.10">
    <property type="entry name" value="Toxin ADP-ribosyltransferase, Chain A, domain 1"/>
    <property type="match status" value="1"/>
</dbReference>
<organism evidence="1 3">
    <name type="scientific">Didymodactylos carnosus</name>
    <dbReference type="NCBI Taxonomy" id="1234261"/>
    <lineage>
        <taxon>Eukaryota</taxon>
        <taxon>Metazoa</taxon>
        <taxon>Spiralia</taxon>
        <taxon>Gnathifera</taxon>
        <taxon>Rotifera</taxon>
        <taxon>Eurotatoria</taxon>
        <taxon>Bdelloidea</taxon>
        <taxon>Philodinida</taxon>
        <taxon>Philodinidae</taxon>
        <taxon>Didymodactylos</taxon>
    </lineage>
</organism>
<dbReference type="OrthoDB" id="423533at2759"/>
<accession>A0A815D8F0</accession>
<dbReference type="Proteomes" id="UP000681722">
    <property type="component" value="Unassembled WGS sequence"/>
</dbReference>
<sequence>MEMGENSFYLILNRALISENHPSLKPWYLYLKLFDNALQKLPSQKMIVWRGIRKDVTKNFKKNDVVTWWSVNSCSAPINIIKNFLDLHSTLFLIECINALLGKYDAHAIAV</sequence>
<gene>
    <name evidence="1" type="ORF">GPM918_LOCUS28380</name>
    <name evidence="2" type="ORF">SRO942_LOCUS28876</name>
</gene>
<proteinExistence type="predicted"/>
<dbReference type="AlphaFoldDB" id="A0A815D8F0"/>
<dbReference type="EMBL" id="CAJOBC010035971">
    <property type="protein sequence ID" value="CAF4116342.1"/>
    <property type="molecule type" value="Genomic_DNA"/>
</dbReference>
<protein>
    <submittedName>
        <fullName evidence="1">Uncharacterized protein</fullName>
    </submittedName>
</protein>
<evidence type="ECO:0000313" key="1">
    <source>
        <dbReference type="EMBL" id="CAF1298103.1"/>
    </source>
</evidence>
<dbReference type="SUPFAM" id="SSF56399">
    <property type="entry name" value="ADP-ribosylation"/>
    <property type="match status" value="1"/>
</dbReference>
<reference evidence="1" key="1">
    <citation type="submission" date="2021-02" db="EMBL/GenBank/DDBJ databases">
        <authorList>
            <person name="Nowell W R."/>
        </authorList>
    </citation>
    <scope>NUCLEOTIDE SEQUENCE</scope>
</reference>
<evidence type="ECO:0000313" key="2">
    <source>
        <dbReference type="EMBL" id="CAF4116342.1"/>
    </source>
</evidence>
<dbReference type="EMBL" id="CAJNOQ010012350">
    <property type="protein sequence ID" value="CAF1298103.1"/>
    <property type="molecule type" value="Genomic_DNA"/>
</dbReference>
<name>A0A815D8F0_9BILA</name>
<dbReference type="Proteomes" id="UP000663829">
    <property type="component" value="Unassembled WGS sequence"/>
</dbReference>
<evidence type="ECO:0000313" key="3">
    <source>
        <dbReference type="Proteomes" id="UP000663829"/>
    </source>
</evidence>